<dbReference type="EMBL" id="AQPN01000143">
    <property type="protein sequence ID" value="EOR92782.1"/>
    <property type="molecule type" value="Genomic_DNA"/>
</dbReference>
<evidence type="ECO:0000313" key="2">
    <source>
        <dbReference type="Proteomes" id="UP000014174"/>
    </source>
</evidence>
<proteinExistence type="predicted"/>
<name>R9GLS3_9SPHI</name>
<dbReference type="Proteomes" id="UP000014174">
    <property type="component" value="Unassembled WGS sequence"/>
</dbReference>
<sequence>MQESISFPLSPDTSGAMDNGINLKESFYNEILLHKEVVADLVRGYYFTARKSVSALEIDADSVMVDQEGRGSFMAHFILGMFNACADLDYNDKSGMLIEFAADPDNATMTLKGEYFPEREPDDL</sequence>
<evidence type="ECO:0000313" key="1">
    <source>
        <dbReference type="EMBL" id="EOR92782.1"/>
    </source>
</evidence>
<dbReference type="eggNOG" id="ENOG502ZH2U">
    <property type="taxonomic scope" value="Bacteria"/>
</dbReference>
<dbReference type="AlphaFoldDB" id="R9GLS3"/>
<gene>
    <name evidence="1" type="ORF">ADIARSV_4064</name>
</gene>
<organism evidence="1 2">
    <name type="scientific">Arcticibacter svalbardensis MN12-7</name>
    <dbReference type="NCBI Taxonomy" id="1150600"/>
    <lineage>
        <taxon>Bacteria</taxon>
        <taxon>Pseudomonadati</taxon>
        <taxon>Bacteroidota</taxon>
        <taxon>Sphingobacteriia</taxon>
        <taxon>Sphingobacteriales</taxon>
        <taxon>Sphingobacteriaceae</taxon>
        <taxon>Arcticibacter</taxon>
    </lineage>
</organism>
<dbReference type="OrthoDB" id="825882at2"/>
<protein>
    <submittedName>
        <fullName evidence="1">Uncharacterized protein</fullName>
    </submittedName>
</protein>
<reference evidence="1 2" key="1">
    <citation type="journal article" date="2013" name="Genome Announc.">
        <title>Draft Genome Sequence of Arcticibacter svalbardensis Strain MN12-7T, a Member of the Family Sphingobacteriaceae Isolated from an Arctic Soil Sample.</title>
        <authorList>
            <person name="Shivaji S."/>
            <person name="Ara S."/>
            <person name="Prasad S."/>
            <person name="Manasa B.P."/>
            <person name="Begum Z."/>
            <person name="Singh A."/>
            <person name="Kumar Pinnaka A."/>
        </authorList>
    </citation>
    <scope>NUCLEOTIDE SEQUENCE [LARGE SCALE GENOMIC DNA]</scope>
    <source>
        <strain evidence="1 2">MN12-7</strain>
    </source>
</reference>
<accession>R9GLS3</accession>
<keyword evidence="2" id="KW-1185">Reference proteome</keyword>
<dbReference type="RefSeq" id="WP_016197283.1">
    <property type="nucleotide sequence ID" value="NZ_AQPN01000143.1"/>
</dbReference>
<comment type="caution">
    <text evidence="1">The sequence shown here is derived from an EMBL/GenBank/DDBJ whole genome shotgun (WGS) entry which is preliminary data.</text>
</comment>